<accession>A0A9E8MUA5</accession>
<keyword evidence="2" id="KW-1185">Reference proteome</keyword>
<dbReference type="AlphaFoldDB" id="A0A9E8MUA5"/>
<reference evidence="1" key="1">
    <citation type="submission" date="2022-11" db="EMBL/GenBank/DDBJ databases">
        <title>Lacinutrix neustonica HL-RS19T sp. nov., isolated from the surface microlayer sample of brackish Lake Shihwa.</title>
        <authorList>
            <person name="Choi J.Y."/>
            <person name="Hwang C.Y."/>
        </authorList>
    </citation>
    <scope>NUCLEOTIDE SEQUENCE</scope>
    <source>
        <strain evidence="1">HL-RS19</strain>
    </source>
</reference>
<evidence type="ECO:0000313" key="1">
    <source>
        <dbReference type="EMBL" id="WAC01496.1"/>
    </source>
</evidence>
<evidence type="ECO:0000313" key="2">
    <source>
        <dbReference type="Proteomes" id="UP001164705"/>
    </source>
</evidence>
<gene>
    <name evidence="1" type="ORF">N7U66_16025</name>
</gene>
<proteinExistence type="predicted"/>
<protein>
    <submittedName>
        <fullName evidence="1">Uncharacterized protein</fullName>
    </submittedName>
</protein>
<organism evidence="1 2">
    <name type="scientific">Lacinutrix neustonica</name>
    <dbReference type="NCBI Taxonomy" id="2980107"/>
    <lineage>
        <taxon>Bacteria</taxon>
        <taxon>Pseudomonadati</taxon>
        <taxon>Bacteroidota</taxon>
        <taxon>Flavobacteriia</taxon>
        <taxon>Flavobacteriales</taxon>
        <taxon>Flavobacteriaceae</taxon>
        <taxon>Lacinutrix</taxon>
    </lineage>
</organism>
<sequence>MKHLSHNVVAIRAMMQIRAKYENITIIDSFYNYKGLYNNKPL</sequence>
<name>A0A9E8MUA5_9FLAO</name>
<dbReference type="EMBL" id="CP113088">
    <property type="protein sequence ID" value="WAC01496.1"/>
    <property type="molecule type" value="Genomic_DNA"/>
</dbReference>
<dbReference type="Proteomes" id="UP001164705">
    <property type="component" value="Chromosome"/>
</dbReference>
<dbReference type="KEGG" id="lnu:N7U66_16025"/>
<dbReference type="RefSeq" id="WP_267676109.1">
    <property type="nucleotide sequence ID" value="NZ_CP113088.1"/>
</dbReference>